<proteinExistence type="predicted"/>
<reference evidence="2" key="1">
    <citation type="submission" date="2022-07" db="EMBL/GenBank/DDBJ databases">
        <title>Pseudosulfitobacter sp. strain AP-MA-4, whole genome sequence.</title>
        <authorList>
            <person name="Jiang Y."/>
        </authorList>
    </citation>
    <scope>NUCLEOTIDE SEQUENCE</scope>
    <source>
        <strain evidence="2">AP-MA-4</strain>
    </source>
</reference>
<evidence type="ECO:0008006" key="4">
    <source>
        <dbReference type="Google" id="ProtNLM"/>
    </source>
</evidence>
<gene>
    <name evidence="2" type="ORF">NTA49_15810</name>
</gene>
<evidence type="ECO:0000256" key="1">
    <source>
        <dbReference type="SAM" id="Phobius"/>
    </source>
</evidence>
<sequence length="140" mass="16027">MDGLGIIIQGISILVVLLSLGPTFWHGHQCKRSNPEKMGSRWGYFVTYSTALFYIFVLGGLTVLWLVNNGFAAPQVYMVILLVFITGISYLAMRRNRWALIAITFLSLNPLWMIINLFYFGNRWSEFKVEALEKRAEKTA</sequence>
<accession>A0ABT1Z4E6</accession>
<feature type="transmembrane region" description="Helical" evidence="1">
    <location>
        <begin position="6"/>
        <end position="25"/>
    </location>
</feature>
<evidence type="ECO:0000313" key="2">
    <source>
        <dbReference type="EMBL" id="MCR8828007.1"/>
    </source>
</evidence>
<feature type="transmembrane region" description="Helical" evidence="1">
    <location>
        <begin position="45"/>
        <end position="66"/>
    </location>
</feature>
<feature type="transmembrane region" description="Helical" evidence="1">
    <location>
        <begin position="72"/>
        <end position="91"/>
    </location>
</feature>
<organism evidence="2 3">
    <name type="scientific">Pseudosulfitobacter koreensis</name>
    <dbReference type="NCBI Taxonomy" id="2968472"/>
    <lineage>
        <taxon>Bacteria</taxon>
        <taxon>Pseudomonadati</taxon>
        <taxon>Pseudomonadota</taxon>
        <taxon>Alphaproteobacteria</taxon>
        <taxon>Rhodobacterales</taxon>
        <taxon>Roseobacteraceae</taxon>
        <taxon>Pseudosulfitobacter</taxon>
    </lineage>
</organism>
<comment type="caution">
    <text evidence="2">The sequence shown here is derived from an EMBL/GenBank/DDBJ whole genome shotgun (WGS) entry which is preliminary data.</text>
</comment>
<keyword evidence="1" id="KW-0472">Membrane</keyword>
<dbReference type="EMBL" id="JANKJG010000014">
    <property type="protein sequence ID" value="MCR8828007.1"/>
    <property type="molecule type" value="Genomic_DNA"/>
</dbReference>
<keyword evidence="1" id="KW-1133">Transmembrane helix</keyword>
<keyword evidence="1" id="KW-0812">Transmembrane</keyword>
<name>A0ABT1Z4E6_9RHOB</name>
<feature type="transmembrane region" description="Helical" evidence="1">
    <location>
        <begin position="98"/>
        <end position="120"/>
    </location>
</feature>
<protein>
    <recommendedName>
        <fullName evidence="4">Tryptophan-rich sensory protein</fullName>
    </recommendedName>
</protein>
<dbReference type="Proteomes" id="UP001165396">
    <property type="component" value="Unassembled WGS sequence"/>
</dbReference>
<evidence type="ECO:0000313" key="3">
    <source>
        <dbReference type="Proteomes" id="UP001165396"/>
    </source>
</evidence>
<keyword evidence="3" id="KW-1185">Reference proteome</keyword>
<dbReference type="RefSeq" id="WP_258295776.1">
    <property type="nucleotide sequence ID" value="NZ_JANKJG010000014.1"/>
</dbReference>